<proteinExistence type="predicted"/>
<keyword evidence="3" id="KW-1185">Reference proteome</keyword>
<protein>
    <submittedName>
        <fullName evidence="2">Uncharacterized protein</fullName>
    </submittedName>
</protein>
<dbReference type="Proteomes" id="UP000076925">
    <property type="component" value="Unassembled WGS sequence"/>
</dbReference>
<organism evidence="2 3">
    <name type="scientific">Scytonema hofmannii PCC 7110</name>
    <dbReference type="NCBI Taxonomy" id="128403"/>
    <lineage>
        <taxon>Bacteria</taxon>
        <taxon>Bacillati</taxon>
        <taxon>Cyanobacteriota</taxon>
        <taxon>Cyanophyceae</taxon>
        <taxon>Nostocales</taxon>
        <taxon>Scytonemataceae</taxon>
        <taxon>Scytonema</taxon>
    </lineage>
</organism>
<dbReference type="STRING" id="128403.WA1_24275"/>
<evidence type="ECO:0000313" key="3">
    <source>
        <dbReference type="Proteomes" id="UP000076925"/>
    </source>
</evidence>
<evidence type="ECO:0000313" key="2">
    <source>
        <dbReference type="EMBL" id="KYC40756.1"/>
    </source>
</evidence>
<comment type="caution">
    <text evidence="2">The sequence shown here is derived from an EMBL/GenBank/DDBJ whole genome shotgun (WGS) entry which is preliminary data.</text>
</comment>
<keyword evidence="1" id="KW-0812">Transmembrane</keyword>
<evidence type="ECO:0000256" key="1">
    <source>
        <dbReference type="SAM" id="Phobius"/>
    </source>
</evidence>
<sequence length="146" mass="16376">MTLQALKTTDLMHMSQAELDELYKNSSIGTIPEGNGKGTVITIGGFGLGPVLSLLIRLIAWQGKVFYGDRESLLNKLTPFRIRLVKAEVYKGESWLCDGESIILDYSKTSFVAQKIRDEIREVAPGIYLGNAYWGKTRLLNFILEF</sequence>
<reference evidence="2 3" key="1">
    <citation type="journal article" date="2013" name="Genome Biol. Evol.">
        <title>Genomes of Stigonematalean cyanobacteria (subsection V) and the evolution of oxygenic photosynthesis from prokaryotes to plastids.</title>
        <authorList>
            <person name="Dagan T."/>
            <person name="Roettger M."/>
            <person name="Stucken K."/>
            <person name="Landan G."/>
            <person name="Koch R."/>
            <person name="Major P."/>
            <person name="Gould S.B."/>
            <person name="Goremykin V.V."/>
            <person name="Rippka R."/>
            <person name="Tandeau de Marsac N."/>
            <person name="Gugger M."/>
            <person name="Lockhart P.J."/>
            <person name="Allen J.F."/>
            <person name="Brune I."/>
            <person name="Maus I."/>
            <person name="Puhler A."/>
            <person name="Martin W.F."/>
        </authorList>
    </citation>
    <scope>NUCLEOTIDE SEQUENCE [LARGE SCALE GENOMIC DNA]</scope>
    <source>
        <strain evidence="2 3">PCC 7110</strain>
    </source>
</reference>
<keyword evidence="1" id="KW-1133">Transmembrane helix</keyword>
<gene>
    <name evidence="2" type="ORF">WA1_24275</name>
</gene>
<name>A0A139X7V2_9CYAN</name>
<feature type="transmembrane region" description="Helical" evidence="1">
    <location>
        <begin position="40"/>
        <end position="60"/>
    </location>
</feature>
<keyword evidence="1" id="KW-0472">Membrane</keyword>
<dbReference type="AlphaFoldDB" id="A0A139X7V2"/>
<accession>A0A139X7V2</accession>
<dbReference type="RefSeq" id="WP_017739952.1">
    <property type="nucleotide sequence ID" value="NZ_KQ976354.1"/>
</dbReference>
<dbReference type="OrthoDB" id="119229at2"/>
<dbReference type="EMBL" id="ANNX02000026">
    <property type="protein sequence ID" value="KYC40756.1"/>
    <property type="molecule type" value="Genomic_DNA"/>
</dbReference>